<dbReference type="Pfam" id="PF00583">
    <property type="entry name" value="Acetyltransf_1"/>
    <property type="match status" value="1"/>
</dbReference>
<dbReference type="AlphaFoldDB" id="A0A222FKT2"/>
<dbReference type="EMBL" id="CP022530">
    <property type="protein sequence ID" value="ASP39134.1"/>
    <property type="molecule type" value="Genomic_DNA"/>
</dbReference>
<sequence length="160" mass="17316">MTIEIRVADYQNPEHQTIIGELMNHYASDPMGGGEALPAEVINNVAAGLGQVANAFTVLAFDKGQPVGLVNCLQGFSTFKCQPLLNIHDVIVDSRCRGKGVCQAMLSEVEAIARQRGCCKITLEVLQGNHAARKAYASFGFGNYELDPAMGIAEFWQKTL</sequence>
<evidence type="ECO:0000313" key="5">
    <source>
        <dbReference type="Proteomes" id="UP000202440"/>
    </source>
</evidence>
<dbReference type="InterPro" id="IPR000182">
    <property type="entry name" value="GNAT_dom"/>
</dbReference>
<keyword evidence="2" id="KW-0012">Acyltransferase</keyword>
<dbReference type="InterPro" id="IPR050680">
    <property type="entry name" value="YpeA/RimI_acetyltransf"/>
</dbReference>
<evidence type="ECO:0000259" key="3">
    <source>
        <dbReference type="PROSITE" id="PS51186"/>
    </source>
</evidence>
<gene>
    <name evidence="4" type="ORF">CHH28_10775</name>
</gene>
<dbReference type="GO" id="GO:0016747">
    <property type="term" value="F:acyltransferase activity, transferring groups other than amino-acyl groups"/>
    <property type="evidence" value="ECO:0007669"/>
    <property type="project" value="InterPro"/>
</dbReference>
<proteinExistence type="predicted"/>
<keyword evidence="5" id="KW-1185">Reference proteome</keyword>
<protein>
    <submittedName>
        <fullName evidence="4">GNAT family N-acetyltransferase</fullName>
    </submittedName>
</protein>
<dbReference type="Gene3D" id="3.40.630.30">
    <property type="match status" value="1"/>
</dbReference>
<dbReference type="PROSITE" id="PS51186">
    <property type="entry name" value="GNAT"/>
    <property type="match status" value="1"/>
</dbReference>
<dbReference type="SUPFAM" id="SSF55729">
    <property type="entry name" value="Acyl-CoA N-acyltransferases (Nat)"/>
    <property type="match status" value="1"/>
</dbReference>
<evidence type="ECO:0000256" key="1">
    <source>
        <dbReference type="ARBA" id="ARBA00022679"/>
    </source>
</evidence>
<dbReference type="PANTHER" id="PTHR43420">
    <property type="entry name" value="ACETYLTRANSFERASE"/>
    <property type="match status" value="1"/>
</dbReference>
<dbReference type="RefSeq" id="WP_094060315.1">
    <property type="nucleotide sequence ID" value="NZ_CP022530.1"/>
</dbReference>
<name>A0A222FKT2_9GAMM</name>
<dbReference type="Proteomes" id="UP000202440">
    <property type="component" value="Chromosome"/>
</dbReference>
<dbReference type="CDD" id="cd04301">
    <property type="entry name" value="NAT_SF"/>
    <property type="match status" value="1"/>
</dbReference>
<evidence type="ECO:0000256" key="2">
    <source>
        <dbReference type="ARBA" id="ARBA00023315"/>
    </source>
</evidence>
<reference evidence="4 5" key="1">
    <citation type="submission" date="2017-07" db="EMBL/GenBank/DDBJ databases">
        <title>Annotated genome sequence of Bacterioplanes sanyensis isolated from Red Sea.</title>
        <authorList>
            <person name="Rehman Z.U."/>
        </authorList>
    </citation>
    <scope>NUCLEOTIDE SEQUENCE [LARGE SCALE GENOMIC DNA]</scope>
    <source>
        <strain evidence="4 5">NV9</strain>
    </source>
</reference>
<evidence type="ECO:0000313" key="4">
    <source>
        <dbReference type="EMBL" id="ASP39134.1"/>
    </source>
</evidence>
<organism evidence="4 5">
    <name type="scientific">Bacterioplanes sanyensis</name>
    <dbReference type="NCBI Taxonomy" id="1249553"/>
    <lineage>
        <taxon>Bacteria</taxon>
        <taxon>Pseudomonadati</taxon>
        <taxon>Pseudomonadota</taxon>
        <taxon>Gammaproteobacteria</taxon>
        <taxon>Oceanospirillales</taxon>
        <taxon>Oceanospirillaceae</taxon>
        <taxon>Bacterioplanes</taxon>
    </lineage>
</organism>
<dbReference type="OrthoDB" id="9799601at2"/>
<feature type="domain" description="N-acetyltransferase" evidence="3">
    <location>
        <begin position="3"/>
        <end position="160"/>
    </location>
</feature>
<dbReference type="InterPro" id="IPR016181">
    <property type="entry name" value="Acyl_CoA_acyltransferase"/>
</dbReference>
<dbReference type="KEGG" id="bsan:CHH28_10775"/>
<keyword evidence="1 4" id="KW-0808">Transferase</keyword>
<dbReference type="PANTHER" id="PTHR43420:SF44">
    <property type="entry name" value="ACETYLTRANSFERASE YPEA"/>
    <property type="match status" value="1"/>
</dbReference>
<accession>A0A222FKT2</accession>